<evidence type="ECO:0000313" key="2">
    <source>
        <dbReference type="EMBL" id="PIP61517.1"/>
    </source>
</evidence>
<comment type="caution">
    <text evidence="2">The sequence shown here is derived from an EMBL/GenBank/DDBJ whole genome shotgun (WGS) entry which is preliminary data.</text>
</comment>
<evidence type="ECO:0000256" key="1">
    <source>
        <dbReference type="SAM" id="MobiDB-lite"/>
    </source>
</evidence>
<name>A0A2H0BV14_9BACT</name>
<accession>A0A2H0BV14</accession>
<evidence type="ECO:0000313" key="3">
    <source>
        <dbReference type="Proteomes" id="UP000231246"/>
    </source>
</evidence>
<feature type="region of interest" description="Disordered" evidence="1">
    <location>
        <begin position="42"/>
        <end position="63"/>
    </location>
</feature>
<sequence length="271" mass="30511">MPIVIFAVIIISAITGGSYIADGGDYLYSKIPLFGKKNEQSITISPTPTQQPTPTSYKLPSSTPKPVVKGVKTSYITTDPDPIIDCTFTYLGTKQLKRSECNISFECEIDSKWYLYTSRDKCKQDQSSYWSKYYDENSPPDNNLNSTPLSIKNISCVINGEIYMMNNQENCDSARSLVEAAKLKYPRPEEITSKYIDEFNESAAKMRREAENYVQNSDQSINQYMDNYKTELDKHVDELDKYNIPLPTPTTDPLKDIRGCIGVSSGLGTCP</sequence>
<gene>
    <name evidence="2" type="ORF">COW99_03810</name>
</gene>
<protein>
    <submittedName>
        <fullName evidence="2">Uncharacterized protein</fullName>
    </submittedName>
</protein>
<organism evidence="2 3">
    <name type="scientific">Candidatus Roizmanbacteria bacterium CG22_combo_CG10-13_8_21_14_all_38_20</name>
    <dbReference type="NCBI Taxonomy" id="1974862"/>
    <lineage>
        <taxon>Bacteria</taxon>
        <taxon>Candidatus Roizmaniibacteriota</taxon>
    </lineage>
</organism>
<feature type="compositionally biased region" description="Low complexity" evidence="1">
    <location>
        <begin position="42"/>
        <end position="56"/>
    </location>
</feature>
<proteinExistence type="predicted"/>
<dbReference type="EMBL" id="PCTA01000025">
    <property type="protein sequence ID" value="PIP61517.1"/>
    <property type="molecule type" value="Genomic_DNA"/>
</dbReference>
<dbReference type="AlphaFoldDB" id="A0A2H0BV14"/>
<dbReference type="Proteomes" id="UP000231246">
    <property type="component" value="Unassembled WGS sequence"/>
</dbReference>
<reference evidence="2 3" key="1">
    <citation type="submission" date="2017-09" db="EMBL/GenBank/DDBJ databases">
        <title>Depth-based differentiation of microbial function through sediment-hosted aquifers and enrichment of novel symbionts in the deep terrestrial subsurface.</title>
        <authorList>
            <person name="Probst A.J."/>
            <person name="Ladd B."/>
            <person name="Jarett J.K."/>
            <person name="Geller-Mcgrath D.E."/>
            <person name="Sieber C.M."/>
            <person name="Emerson J.B."/>
            <person name="Anantharaman K."/>
            <person name="Thomas B.C."/>
            <person name="Malmstrom R."/>
            <person name="Stieglmeier M."/>
            <person name="Klingl A."/>
            <person name="Woyke T."/>
            <person name="Ryan C.M."/>
            <person name="Banfield J.F."/>
        </authorList>
    </citation>
    <scope>NUCLEOTIDE SEQUENCE [LARGE SCALE GENOMIC DNA]</scope>
    <source>
        <strain evidence="2">CG22_combo_CG10-13_8_21_14_all_38_20</strain>
    </source>
</reference>